<evidence type="ECO:0000256" key="5">
    <source>
        <dbReference type="ARBA" id="ARBA00022884"/>
    </source>
</evidence>
<gene>
    <name evidence="11" type="primary">N</name>
</gene>
<keyword evidence="3 9" id="KW-0167">Capsid protein</keyword>
<dbReference type="GO" id="GO:0003723">
    <property type="term" value="F:RNA binding"/>
    <property type="evidence" value="ECO:0007669"/>
    <property type="project" value="UniProtKB-UniRule"/>
</dbReference>
<feature type="compositionally biased region" description="Polar residues" evidence="10">
    <location>
        <begin position="190"/>
        <end position="205"/>
    </location>
</feature>
<evidence type="ECO:0000256" key="2">
    <source>
        <dbReference type="ARBA" id="ARBA00022497"/>
    </source>
</evidence>
<dbReference type="GO" id="GO:0019013">
    <property type="term" value="C:viral nucleocapsid"/>
    <property type="evidence" value="ECO:0007669"/>
    <property type="project" value="UniProtKB-UniRule"/>
</dbReference>
<accession>A0A482PEB2</accession>
<keyword evidence="2 9" id="KW-1139">Helical capsid protein</keyword>
<evidence type="ECO:0000256" key="10">
    <source>
        <dbReference type="SAM" id="MobiDB-lite"/>
    </source>
</evidence>
<comment type="subunit">
    <text evidence="9">Homomultimerizes to form the nucleocapsid. Binds to viral genomic RNA.</text>
</comment>
<sequence>MNVNRAELRKALLSLRGEPSSQDRGKSIALTNNERRMSDSGPSGRPFKQMSSSADKQERKSPPKPQKYQDIDNISLSVGREASKWEDSHFKALQIYDITALNSDDGVLFGRAVIKAINEGTITSDILFMMLYLAVSCRSTMDVSKYLLSKPTGMTAMMDHTPPTAAASDEHIEDATTDRNEDVISGIFANASSGKRTNKQGGNKTNRPESSDALRQAQNSRRNNTPLQVEDSDKEHMAAAYSYISAFLMRLQCRQPDSKMMTAIEKARARYNGFYDEGQGIFDSMNVSEESLTMIREVLARKPEITSTWVAWTAYNENEVTLGRQDKGLLEYLATQVFAYQGMHMVTQTLAIHQITKVPIGKLLAQMDCQMTRAAVTEIYYIVRDYQKNEQHQDRKSYYRYARVWSDGYFSKVQSKACGQLVYLAAKTVKDLGASTNSDPTEIYAIKDLSAAARERLDRVSAKLIDYIWSLANNDEDAGGIWKT</sequence>
<keyword evidence="5 9" id="KW-0694">RNA-binding</keyword>
<comment type="similarity">
    <text evidence="9">Belongs to the cytorhabdovirus nucleocapsid protein family.</text>
</comment>
<evidence type="ECO:0000256" key="9">
    <source>
        <dbReference type="RuleBase" id="RU369108"/>
    </source>
</evidence>
<comment type="subcellular location">
    <subcellularLocation>
        <location evidence="9">Virion</location>
    </subcellularLocation>
    <subcellularLocation>
        <location evidence="9">Host cytoplasm</location>
    </subcellularLocation>
</comment>
<organism evidence="11">
    <name type="scientific">Raspberry vein chlorosis virus</name>
    <dbReference type="NCBI Taxonomy" id="758677"/>
    <lineage>
        <taxon>Viruses</taxon>
        <taxon>Riboviria</taxon>
        <taxon>Orthornavirae</taxon>
        <taxon>Negarnaviricota</taxon>
        <taxon>Haploviricotina</taxon>
        <taxon>Monjiviricetes</taxon>
        <taxon>Mononegavirales</taxon>
        <taxon>Rhabdoviridae</taxon>
        <taxon>Betarhabdovirinae</taxon>
        <taxon>Alphacytorhabdovirus</taxon>
        <taxon>Alphacytorhabdovirus alpharubi</taxon>
        <taxon>Cytorhabdovirus rubus</taxon>
    </lineage>
</organism>
<keyword evidence="9" id="KW-1035">Host cytoplasm</keyword>
<dbReference type="GO" id="GO:0030430">
    <property type="term" value="C:host cell cytoplasm"/>
    <property type="evidence" value="ECO:0007669"/>
    <property type="project" value="UniProtKB-SubCell"/>
</dbReference>
<feature type="region of interest" description="Disordered" evidence="10">
    <location>
        <begin position="14"/>
        <end position="73"/>
    </location>
</feature>
<evidence type="ECO:0000256" key="6">
    <source>
        <dbReference type="ARBA" id="ARBA00023086"/>
    </source>
</evidence>
<proteinExistence type="inferred from homology"/>
<dbReference type="GO" id="GO:0019029">
    <property type="term" value="C:helical viral capsid"/>
    <property type="evidence" value="ECO:0007669"/>
    <property type="project" value="UniProtKB-UniRule"/>
</dbReference>
<dbReference type="EMBL" id="MK257717">
    <property type="protein sequence ID" value="QBS46637.1"/>
    <property type="molecule type" value="Genomic_RNA"/>
</dbReference>
<evidence type="ECO:0000256" key="1">
    <source>
        <dbReference type="ARBA" id="ARBA00014389"/>
    </source>
</evidence>
<evidence type="ECO:0000256" key="4">
    <source>
        <dbReference type="ARBA" id="ARBA00022844"/>
    </source>
</evidence>
<evidence type="ECO:0000256" key="3">
    <source>
        <dbReference type="ARBA" id="ARBA00022561"/>
    </source>
</evidence>
<comment type="function">
    <text evidence="9">Encapsidates the genome, protecting it from nucleases. The encapsidated genomic RNA is termed the nucleocapsid (NC) and serves as template for viral transcription and replication.</text>
</comment>
<keyword evidence="4 9" id="KW-0946">Virion</keyword>
<dbReference type="GO" id="GO:1990904">
    <property type="term" value="C:ribonucleoprotein complex"/>
    <property type="evidence" value="ECO:0007669"/>
    <property type="project" value="UniProtKB-UniRule"/>
</dbReference>
<feature type="region of interest" description="Disordered" evidence="10">
    <location>
        <begin position="188"/>
        <end position="232"/>
    </location>
</feature>
<evidence type="ECO:0000256" key="7">
    <source>
        <dbReference type="ARBA" id="ARBA00023274"/>
    </source>
</evidence>
<keyword evidence="7 9" id="KW-0687">Ribonucleoprotein</keyword>
<evidence type="ECO:0000256" key="8">
    <source>
        <dbReference type="ARBA" id="ARBA00033344"/>
    </source>
</evidence>
<protein>
    <recommendedName>
        <fullName evidence="1 9">Nucleoprotein</fullName>
        <shortName evidence="9">NP</shortName>
        <shortName evidence="9">Protein N</shortName>
    </recommendedName>
    <alternativeName>
        <fullName evidence="8 9">Nucleocapsid protein</fullName>
    </alternativeName>
</protein>
<evidence type="ECO:0000313" key="11">
    <source>
        <dbReference type="EMBL" id="QBS46637.1"/>
    </source>
</evidence>
<feature type="compositionally biased region" description="Polar residues" evidence="10">
    <location>
        <begin position="216"/>
        <end position="227"/>
    </location>
</feature>
<dbReference type="Pfam" id="PF03216">
    <property type="entry name" value="Rhabdo_ncap_2"/>
    <property type="match status" value="1"/>
</dbReference>
<keyword evidence="6 9" id="KW-0543">Viral nucleoprotein</keyword>
<dbReference type="InterPro" id="IPR004902">
    <property type="entry name" value="Rhabdo_ncap_2"/>
</dbReference>
<reference evidence="11" key="1">
    <citation type="journal article" date="2019" name="Virus Res.">
        <title>The complete sequences of two divergent variants of the rhabdovirus raspberry vein chlorosis virus and the design of improved primers for virus detection.</title>
        <authorList>
            <person name="Jones S."/>
            <person name="McGavin W."/>
            <person name="MacFarlane S."/>
        </authorList>
    </citation>
    <scope>NUCLEOTIDE SEQUENCE</scope>
    <source>
        <strain evidence="11">Hutton_2</strain>
    </source>
</reference>
<name>A0A482PEB2_9RHAB</name>